<evidence type="ECO:0000313" key="9">
    <source>
        <dbReference type="EMBL" id="KAE9603480.1"/>
    </source>
</evidence>
<keyword evidence="6" id="KW-0539">Nucleus</keyword>
<dbReference type="OrthoDB" id="118550at2759"/>
<dbReference type="GO" id="GO:0003677">
    <property type="term" value="F:DNA binding"/>
    <property type="evidence" value="ECO:0007669"/>
    <property type="project" value="UniProtKB-KW"/>
</dbReference>
<dbReference type="PANTHER" id="PTHR12802">
    <property type="entry name" value="SWI/SNF COMPLEX-RELATED"/>
    <property type="match status" value="1"/>
</dbReference>
<dbReference type="PROSITE" id="PS51294">
    <property type="entry name" value="HTH_MYB"/>
    <property type="match status" value="1"/>
</dbReference>
<dbReference type="CDD" id="cd00167">
    <property type="entry name" value="SANT"/>
    <property type="match status" value="1"/>
</dbReference>
<feature type="region of interest" description="Disordered" evidence="8">
    <location>
        <begin position="1"/>
        <end position="31"/>
    </location>
</feature>
<dbReference type="PROSITE" id="PS50934">
    <property type="entry name" value="SWIRM"/>
    <property type="match status" value="1"/>
</dbReference>
<dbReference type="GO" id="GO:0005634">
    <property type="term" value="C:nucleus"/>
    <property type="evidence" value="ECO:0007669"/>
    <property type="project" value="UniProtKB-SubCell"/>
</dbReference>
<dbReference type="EMBL" id="WOCE01000011">
    <property type="protein sequence ID" value="KAE9603480.1"/>
    <property type="molecule type" value="Genomic_DNA"/>
</dbReference>
<feature type="compositionally biased region" description="Low complexity" evidence="8">
    <location>
        <begin position="1"/>
        <end position="19"/>
    </location>
</feature>
<evidence type="ECO:0000256" key="6">
    <source>
        <dbReference type="ARBA" id="ARBA00023242"/>
    </source>
</evidence>
<accession>A0A6A4PPQ8</accession>
<dbReference type="SMART" id="SM00717">
    <property type="entry name" value="SANT"/>
    <property type="match status" value="1"/>
</dbReference>
<evidence type="ECO:0000256" key="4">
    <source>
        <dbReference type="ARBA" id="ARBA00023125"/>
    </source>
</evidence>
<dbReference type="Pfam" id="PF04433">
    <property type="entry name" value="SWIRM"/>
    <property type="match status" value="1"/>
</dbReference>
<keyword evidence="7" id="KW-0175">Coiled coil</keyword>
<protein>
    <submittedName>
        <fullName evidence="9">Putative transcription factor MYB/SANT family</fullName>
    </submittedName>
</protein>
<evidence type="ECO:0000313" key="10">
    <source>
        <dbReference type="Proteomes" id="UP000447434"/>
    </source>
</evidence>
<gene>
    <name evidence="9" type="ORF">Lalb_Chr11g0061371</name>
</gene>
<comment type="subcellular location">
    <subcellularLocation>
        <location evidence="1">Nucleus</location>
    </subcellularLocation>
</comment>
<evidence type="ECO:0000256" key="8">
    <source>
        <dbReference type="SAM" id="MobiDB-lite"/>
    </source>
</evidence>
<name>A0A6A4PPQ8_LUPAL</name>
<dbReference type="FunFam" id="1.10.10.10:FF:000020">
    <property type="entry name" value="SWI/SNF complex subunit SMARCC2 isoform c"/>
    <property type="match status" value="1"/>
</dbReference>
<dbReference type="Proteomes" id="UP000447434">
    <property type="component" value="Chromosome 11"/>
</dbReference>
<dbReference type="FunFam" id="1.10.10.60:FF:000014">
    <property type="entry name" value="SWI/SNF complex subunit SMARCC2 isoform C"/>
    <property type="match status" value="1"/>
</dbReference>
<dbReference type="Gene3D" id="1.10.10.60">
    <property type="entry name" value="Homeodomain-like"/>
    <property type="match status" value="1"/>
</dbReference>
<dbReference type="InterPro" id="IPR001005">
    <property type="entry name" value="SANT/Myb"/>
</dbReference>
<evidence type="ECO:0000256" key="2">
    <source>
        <dbReference type="ARBA" id="ARBA00022473"/>
    </source>
</evidence>
<dbReference type="Gene3D" id="1.10.10.10">
    <property type="entry name" value="Winged helix-like DNA-binding domain superfamily/Winged helix DNA-binding domain"/>
    <property type="match status" value="1"/>
</dbReference>
<organism evidence="9 10">
    <name type="scientific">Lupinus albus</name>
    <name type="common">White lupine</name>
    <name type="synonym">Lupinus termis</name>
    <dbReference type="NCBI Taxonomy" id="3870"/>
    <lineage>
        <taxon>Eukaryota</taxon>
        <taxon>Viridiplantae</taxon>
        <taxon>Streptophyta</taxon>
        <taxon>Embryophyta</taxon>
        <taxon>Tracheophyta</taxon>
        <taxon>Spermatophyta</taxon>
        <taxon>Magnoliopsida</taxon>
        <taxon>eudicotyledons</taxon>
        <taxon>Gunneridae</taxon>
        <taxon>Pentapetalae</taxon>
        <taxon>rosids</taxon>
        <taxon>fabids</taxon>
        <taxon>Fabales</taxon>
        <taxon>Fabaceae</taxon>
        <taxon>Papilionoideae</taxon>
        <taxon>50 kb inversion clade</taxon>
        <taxon>genistoids sensu lato</taxon>
        <taxon>core genistoids</taxon>
        <taxon>Genisteae</taxon>
        <taxon>Lupinus</taxon>
    </lineage>
</organism>
<dbReference type="InterPro" id="IPR017884">
    <property type="entry name" value="SANT_dom"/>
</dbReference>
<dbReference type="InterPro" id="IPR017930">
    <property type="entry name" value="Myb_dom"/>
</dbReference>
<keyword evidence="2" id="KW-0217">Developmental protein</keyword>
<evidence type="ECO:0000256" key="3">
    <source>
        <dbReference type="ARBA" id="ARBA00023015"/>
    </source>
</evidence>
<proteinExistence type="predicted"/>
<dbReference type="Pfam" id="PF00249">
    <property type="entry name" value="Myb_DNA-binding"/>
    <property type="match status" value="1"/>
</dbReference>
<feature type="compositionally biased region" description="Basic and acidic residues" evidence="8">
    <location>
        <begin position="131"/>
        <end position="140"/>
    </location>
</feature>
<dbReference type="InterPro" id="IPR036388">
    <property type="entry name" value="WH-like_DNA-bd_sf"/>
</dbReference>
<comment type="caution">
    <text evidence="9">The sequence shown here is derived from an EMBL/GenBank/DDBJ whole genome shotgun (WGS) entry which is preliminary data.</text>
</comment>
<dbReference type="InterPro" id="IPR009057">
    <property type="entry name" value="Homeodomain-like_sf"/>
</dbReference>
<keyword evidence="10" id="KW-1185">Reference proteome</keyword>
<dbReference type="PROSITE" id="PS51293">
    <property type="entry name" value="SANT"/>
    <property type="match status" value="1"/>
</dbReference>
<keyword evidence="3" id="KW-0805">Transcription regulation</keyword>
<dbReference type="PANTHER" id="PTHR12802:SF44">
    <property type="entry name" value="SWI_SNF COMPLEX SUBUNIT SWI3B"/>
    <property type="match status" value="1"/>
</dbReference>
<feature type="region of interest" description="Disordered" evidence="8">
    <location>
        <begin position="128"/>
        <end position="151"/>
    </location>
</feature>
<evidence type="ECO:0000256" key="7">
    <source>
        <dbReference type="SAM" id="Coils"/>
    </source>
</evidence>
<dbReference type="InterPro" id="IPR007526">
    <property type="entry name" value="SWIRM"/>
</dbReference>
<keyword evidence="5" id="KW-0804">Transcription</keyword>
<reference evidence="10" key="1">
    <citation type="journal article" date="2020" name="Nat. Commun.">
        <title>Genome sequence of the cluster root forming white lupin.</title>
        <authorList>
            <person name="Hufnagel B."/>
            <person name="Marques A."/>
            <person name="Soriano A."/>
            <person name="Marques L."/>
            <person name="Divol F."/>
            <person name="Doumas P."/>
            <person name="Sallet E."/>
            <person name="Mancinotti D."/>
            <person name="Carrere S."/>
            <person name="Marande W."/>
            <person name="Arribat S."/>
            <person name="Keller J."/>
            <person name="Huneau C."/>
            <person name="Blein T."/>
            <person name="Aime D."/>
            <person name="Laguerre M."/>
            <person name="Taylor J."/>
            <person name="Schubert V."/>
            <person name="Nelson M."/>
            <person name="Geu-Flores F."/>
            <person name="Crespi M."/>
            <person name="Gallardo-Guerrero K."/>
            <person name="Delaux P.-M."/>
            <person name="Salse J."/>
            <person name="Berges H."/>
            <person name="Guyot R."/>
            <person name="Gouzy J."/>
            <person name="Peret B."/>
        </authorList>
    </citation>
    <scope>NUCLEOTIDE SEQUENCE [LARGE SCALE GENOMIC DNA]</scope>
    <source>
        <strain evidence="10">cv. Amiga</strain>
    </source>
</reference>
<dbReference type="PROSITE" id="PS50090">
    <property type="entry name" value="MYB_LIKE"/>
    <property type="match status" value="1"/>
</dbReference>
<feature type="compositionally biased region" description="Low complexity" evidence="8">
    <location>
        <begin position="141"/>
        <end position="151"/>
    </location>
</feature>
<keyword evidence="4" id="KW-0238">DNA-binding</keyword>
<evidence type="ECO:0000256" key="1">
    <source>
        <dbReference type="ARBA" id="ARBA00004123"/>
    </source>
</evidence>
<feature type="coiled-coil region" evidence="7">
    <location>
        <begin position="395"/>
        <end position="432"/>
    </location>
</feature>
<evidence type="ECO:0000256" key="5">
    <source>
        <dbReference type="ARBA" id="ARBA00023163"/>
    </source>
</evidence>
<dbReference type="SUPFAM" id="SSF46689">
    <property type="entry name" value="Homeodomain-like"/>
    <property type="match status" value="2"/>
</dbReference>
<dbReference type="AlphaFoldDB" id="A0A6A4PPQ8"/>
<sequence length="460" mass="51634">MATKSPAPTTEPPSSSVQPPTQPPAPSPDTNNIITVPSYSRWFSFDSINECEIRHLPEFFNSNSSKNPKVYKYYRNSIVKYFRYNPTRKMTFTDLRKTLVGDVGSIRRVFDFLETWGLINYLPSSSSHKPLKWDDKESKSESGSISNDSSSAPVVKVTTKRVCSGCKALCTIACFACDKYDLTLCARCYVRGNYRVGVSSSDFRRVEISEETKTDWSEKESLRLLEAITHYGDDWRSVCQHVGGRTEKDCVSHFLKLPFGDQFLQVQDSAVSNNQLTQLAHAQCDRETVASSESSKRMRLTPLADASNPIMAQAAFLSALAGLEASQAAAQAAVTTLSDVYKATRVNHRSFPRNRLLQDAGIAFNGINTSDSHIASRLHGNVQLEKEESDVEKSISEIIVQMKNMEDRIMQFEDLDLVMEKERQQLQQTKNMHFLDQLTLLFHKQAAAKTGECTNVKTNS</sequence>